<evidence type="ECO:0000256" key="4">
    <source>
        <dbReference type="ARBA" id="ARBA00022748"/>
    </source>
</evidence>
<feature type="transmembrane region" description="Helical" evidence="7">
    <location>
        <begin position="123"/>
        <end position="144"/>
    </location>
</feature>
<dbReference type="GO" id="GO:0017004">
    <property type="term" value="P:cytochrome complex assembly"/>
    <property type="evidence" value="ECO:0007669"/>
    <property type="project" value="UniProtKB-KW"/>
</dbReference>
<keyword evidence="3 7" id="KW-0812">Transmembrane</keyword>
<evidence type="ECO:0000256" key="3">
    <source>
        <dbReference type="ARBA" id="ARBA00022692"/>
    </source>
</evidence>
<dbReference type="EMBL" id="CP036282">
    <property type="protein sequence ID" value="QDL56518.1"/>
    <property type="molecule type" value="Genomic_DNA"/>
</dbReference>
<gene>
    <name evidence="9" type="ORF">EXZ61_21475</name>
</gene>
<dbReference type="KEGG" id="rhg:EXZ61_21475"/>
<feature type="domain" description="Cytochrome C biogenesis protein transmembrane" evidence="8">
    <location>
        <begin position="2"/>
        <end position="207"/>
    </location>
</feature>
<evidence type="ECO:0000256" key="5">
    <source>
        <dbReference type="ARBA" id="ARBA00022989"/>
    </source>
</evidence>
<proteinExistence type="inferred from homology"/>
<feature type="transmembrane region" description="Helical" evidence="7">
    <location>
        <begin position="6"/>
        <end position="28"/>
    </location>
</feature>
<dbReference type="InterPro" id="IPR051790">
    <property type="entry name" value="Cytochrome_c-biogenesis_DsbD"/>
</dbReference>
<dbReference type="PANTHER" id="PTHR31272:SF9">
    <property type="entry name" value="BLL1027 PROTEIN"/>
    <property type="match status" value="1"/>
</dbReference>
<name>A0A515EV52_9BURK</name>
<evidence type="ECO:0000256" key="6">
    <source>
        <dbReference type="ARBA" id="ARBA00023136"/>
    </source>
</evidence>
<dbReference type="AlphaFoldDB" id="A0A515EV52"/>
<reference evidence="10" key="2">
    <citation type="journal article" date="2020" name="Int. J. Syst. Evol. Microbiol.">
        <title>Genomic insights into a novel species Rhodoferax aquaticus sp. nov., isolated from freshwater.</title>
        <authorList>
            <person name="Li T."/>
            <person name="Zhuo Y."/>
            <person name="Jin C.Z."/>
            <person name="Wu X."/>
            <person name="Ko S.R."/>
            <person name="Jin F.J."/>
            <person name="Ahn C.Y."/>
            <person name="Oh H.M."/>
            <person name="Lee H.G."/>
            <person name="Jin L."/>
        </authorList>
    </citation>
    <scope>NUCLEOTIDE SEQUENCE [LARGE SCALE GENOMIC DNA]</scope>
    <source>
        <strain evidence="10">Gr-4</strain>
    </source>
</reference>
<evidence type="ECO:0000259" key="8">
    <source>
        <dbReference type="Pfam" id="PF02683"/>
    </source>
</evidence>
<dbReference type="RefSeq" id="WP_142813953.1">
    <property type="nucleotide sequence ID" value="NZ_CP036282.1"/>
</dbReference>
<reference evidence="10" key="1">
    <citation type="submission" date="2019-02" db="EMBL/GenBank/DDBJ databases">
        <title>Complete genome sequence of Rhodoferax sp. Gr-4.</title>
        <authorList>
            <person name="Jin L."/>
        </authorList>
    </citation>
    <scope>NUCLEOTIDE SEQUENCE [LARGE SCALE GENOMIC DNA]</scope>
    <source>
        <strain evidence="10">Gr-4</strain>
    </source>
</reference>
<evidence type="ECO:0000256" key="1">
    <source>
        <dbReference type="ARBA" id="ARBA00004141"/>
    </source>
</evidence>
<sequence>MITLFFSFIAGALSTLSPCVLPIVPILMSSALQTARLGPAALLAGVALSYTVVGTLLALFGTSLGLDTSHVRMASAVLMLLFGATFLVPAMQRGFVRLVAPLTDGANNKLAGFRGDSVLGQGLLGVMLGLVWSPCVGPTLGAAVTMAAGGHSAGQALVTMFAFGVGAAVPMGLLAYGSRAAIGDKRKTMAAVGQRGKQMMGVGLLLVGGLVLTGGDKGLESVLTSHMPMWLIDLTTRY</sequence>
<comment type="similarity">
    <text evidence="2">Belongs to the DsbD family.</text>
</comment>
<keyword evidence="4" id="KW-0201">Cytochrome c-type biogenesis</keyword>
<dbReference type="InterPro" id="IPR003834">
    <property type="entry name" value="Cyt_c_assmbl_TM_dom"/>
</dbReference>
<keyword evidence="5 7" id="KW-1133">Transmembrane helix</keyword>
<feature type="transmembrane region" description="Helical" evidence="7">
    <location>
        <begin position="156"/>
        <end position="177"/>
    </location>
</feature>
<accession>A0A515EV52</accession>
<dbReference type="Pfam" id="PF02683">
    <property type="entry name" value="DsbD_TM"/>
    <property type="match status" value="1"/>
</dbReference>
<keyword evidence="6 7" id="KW-0472">Membrane</keyword>
<evidence type="ECO:0000313" key="10">
    <source>
        <dbReference type="Proteomes" id="UP000317365"/>
    </source>
</evidence>
<dbReference type="Proteomes" id="UP000317365">
    <property type="component" value="Chromosome"/>
</dbReference>
<feature type="transmembrane region" description="Helical" evidence="7">
    <location>
        <begin position="40"/>
        <end position="61"/>
    </location>
</feature>
<organism evidence="9 10">
    <name type="scientific">Rhodoferax aquaticus</name>
    <dbReference type="NCBI Taxonomy" id="2527691"/>
    <lineage>
        <taxon>Bacteria</taxon>
        <taxon>Pseudomonadati</taxon>
        <taxon>Pseudomonadota</taxon>
        <taxon>Betaproteobacteria</taxon>
        <taxon>Burkholderiales</taxon>
        <taxon>Comamonadaceae</taxon>
        <taxon>Rhodoferax</taxon>
    </lineage>
</organism>
<comment type="subcellular location">
    <subcellularLocation>
        <location evidence="1">Membrane</location>
        <topology evidence="1">Multi-pass membrane protein</topology>
    </subcellularLocation>
</comment>
<keyword evidence="10" id="KW-1185">Reference proteome</keyword>
<dbReference type="GO" id="GO:0016020">
    <property type="term" value="C:membrane"/>
    <property type="evidence" value="ECO:0007669"/>
    <property type="project" value="UniProtKB-SubCell"/>
</dbReference>
<evidence type="ECO:0000256" key="7">
    <source>
        <dbReference type="SAM" id="Phobius"/>
    </source>
</evidence>
<feature type="transmembrane region" description="Helical" evidence="7">
    <location>
        <begin position="73"/>
        <end position="91"/>
    </location>
</feature>
<protein>
    <submittedName>
        <fullName evidence="9">Cytochrome c biogenesis protein CcdA</fullName>
    </submittedName>
</protein>
<feature type="transmembrane region" description="Helical" evidence="7">
    <location>
        <begin position="198"/>
        <end position="215"/>
    </location>
</feature>
<dbReference type="PANTHER" id="PTHR31272">
    <property type="entry name" value="CYTOCHROME C-TYPE BIOGENESIS PROTEIN HI_1454-RELATED"/>
    <property type="match status" value="1"/>
</dbReference>
<evidence type="ECO:0000256" key="2">
    <source>
        <dbReference type="ARBA" id="ARBA00006143"/>
    </source>
</evidence>
<evidence type="ECO:0000313" key="9">
    <source>
        <dbReference type="EMBL" id="QDL56518.1"/>
    </source>
</evidence>